<comment type="subunit">
    <text evidence="2">Homodimer.</text>
</comment>
<dbReference type="KEGG" id="ota:OT_ostta02g02780"/>
<evidence type="ECO:0000256" key="4">
    <source>
        <dbReference type="ARBA" id="ARBA00022722"/>
    </source>
</evidence>
<dbReference type="Pfam" id="PF23023">
    <property type="entry name" value="Anti-Pycsar_Apyc1"/>
    <property type="match status" value="1"/>
</dbReference>
<feature type="region of interest" description="Disordered" evidence="9">
    <location>
        <begin position="99"/>
        <end position="121"/>
    </location>
</feature>
<name>A0A090M7K9_OSTTA</name>
<proteinExistence type="inferred from homology"/>
<evidence type="ECO:0000313" key="10">
    <source>
        <dbReference type="EMBL" id="CEG01062.1"/>
    </source>
</evidence>
<evidence type="ECO:0000256" key="6">
    <source>
        <dbReference type="ARBA" id="ARBA00022759"/>
    </source>
</evidence>
<feature type="compositionally biased region" description="Basic and acidic residues" evidence="9">
    <location>
        <begin position="601"/>
        <end position="610"/>
    </location>
</feature>
<dbReference type="GeneID" id="9836997"/>
<keyword evidence="5" id="KW-0479">Metal-binding</keyword>
<keyword evidence="11" id="KW-1185">Reference proteome</keyword>
<dbReference type="GO" id="GO:0042781">
    <property type="term" value="F:3'-tRNA processing endoribonuclease activity"/>
    <property type="evidence" value="ECO:0007669"/>
    <property type="project" value="TreeGrafter"/>
</dbReference>
<dbReference type="AlphaFoldDB" id="A0A090M7K9"/>
<dbReference type="EMBL" id="CAID01000002">
    <property type="protein sequence ID" value="CEG01062.1"/>
    <property type="molecule type" value="Genomic_DNA"/>
</dbReference>
<organism evidence="10 11">
    <name type="scientific">Ostreococcus tauri</name>
    <name type="common">Marine green alga</name>
    <dbReference type="NCBI Taxonomy" id="70448"/>
    <lineage>
        <taxon>Eukaryota</taxon>
        <taxon>Viridiplantae</taxon>
        <taxon>Chlorophyta</taxon>
        <taxon>Mamiellophyceae</taxon>
        <taxon>Mamiellales</taxon>
        <taxon>Bathycoccaceae</taxon>
        <taxon>Ostreococcus</taxon>
    </lineage>
</organism>
<dbReference type="InterPro" id="IPR036866">
    <property type="entry name" value="RibonucZ/Hydroxyglut_hydro"/>
</dbReference>
<evidence type="ECO:0000256" key="5">
    <source>
        <dbReference type="ARBA" id="ARBA00022723"/>
    </source>
</evidence>
<gene>
    <name evidence="10" type="ORF">OT_ostta02g02780</name>
</gene>
<dbReference type="Proteomes" id="UP000009170">
    <property type="component" value="Unassembled WGS sequence"/>
</dbReference>
<evidence type="ECO:0000256" key="2">
    <source>
        <dbReference type="ARBA" id="ARBA00011738"/>
    </source>
</evidence>
<evidence type="ECO:0000256" key="9">
    <source>
        <dbReference type="SAM" id="MobiDB-lite"/>
    </source>
</evidence>
<feature type="region of interest" description="Disordered" evidence="9">
    <location>
        <begin position="494"/>
        <end position="524"/>
    </location>
</feature>
<evidence type="ECO:0000256" key="7">
    <source>
        <dbReference type="ARBA" id="ARBA00022801"/>
    </source>
</evidence>
<feature type="region of interest" description="Disordered" evidence="9">
    <location>
        <begin position="590"/>
        <end position="632"/>
    </location>
</feature>
<evidence type="ECO:0000313" key="11">
    <source>
        <dbReference type="Proteomes" id="UP000009170"/>
    </source>
</evidence>
<dbReference type="PANTHER" id="PTHR46018:SF2">
    <property type="entry name" value="ZINC PHOSPHODIESTERASE ELAC PROTEIN 1"/>
    <property type="match status" value="1"/>
</dbReference>
<keyword evidence="7" id="KW-0378">Hydrolase</keyword>
<dbReference type="PANTHER" id="PTHR46018">
    <property type="entry name" value="ZINC PHOSPHODIESTERASE ELAC PROTEIN 1"/>
    <property type="match status" value="1"/>
</dbReference>
<dbReference type="InParanoid" id="A0A090M7K9"/>
<dbReference type="GO" id="GO:0005634">
    <property type="term" value="C:nucleus"/>
    <property type="evidence" value="ECO:0007669"/>
    <property type="project" value="TreeGrafter"/>
</dbReference>
<feature type="region of interest" description="Disordered" evidence="9">
    <location>
        <begin position="20"/>
        <end position="50"/>
    </location>
</feature>
<reference evidence="11" key="1">
    <citation type="journal article" date="2006" name="Proc. Natl. Acad. Sci. U.S.A.">
        <title>Genome analysis of the smallest free-living eukaryote Ostreococcus tauri unveils many unique features.</title>
        <authorList>
            <person name="Derelle E."/>
            <person name="Ferraz C."/>
            <person name="Rombauts S."/>
            <person name="Rouze P."/>
            <person name="Worden A.Z."/>
            <person name="Robbens S."/>
            <person name="Partensky F."/>
            <person name="Degroeve S."/>
            <person name="Echeynie S."/>
            <person name="Cooke R."/>
            <person name="Saeys Y."/>
            <person name="Wuyts J."/>
            <person name="Jabbari K."/>
            <person name="Bowler C."/>
            <person name="Panaud O."/>
            <person name="Piegu B."/>
            <person name="Ball S.G."/>
            <person name="Ral J.-P."/>
            <person name="Bouget F.-Y."/>
            <person name="Piganeau G."/>
            <person name="De Baets B."/>
            <person name="Picard A."/>
            <person name="Delseny M."/>
            <person name="Demaille J."/>
            <person name="Van de Peer Y."/>
            <person name="Moreau H."/>
        </authorList>
    </citation>
    <scope>NUCLEOTIDE SEQUENCE [LARGE SCALE GENOMIC DNA]</scope>
    <source>
        <strain evidence="11">OTTH 0595 / CCAP 157/2 / RCC745</strain>
    </source>
</reference>
<dbReference type="InterPro" id="IPR013471">
    <property type="entry name" value="RNase_Z/BN"/>
</dbReference>
<dbReference type="GO" id="GO:0046872">
    <property type="term" value="F:metal ion binding"/>
    <property type="evidence" value="ECO:0007669"/>
    <property type="project" value="UniProtKB-KW"/>
</dbReference>
<keyword evidence="6" id="KW-0255">Endonuclease</keyword>
<keyword evidence="4" id="KW-0540">Nuclease</keyword>
<comment type="cofactor">
    <cofactor evidence="1">
        <name>Zn(2+)</name>
        <dbReference type="ChEBI" id="CHEBI:29105"/>
    </cofactor>
</comment>
<dbReference type="STRING" id="70448.A0A090M7K9"/>
<feature type="compositionally biased region" description="Low complexity" evidence="9">
    <location>
        <begin position="40"/>
        <end position="50"/>
    </location>
</feature>
<keyword evidence="3" id="KW-0819">tRNA processing</keyword>
<comment type="caution">
    <text evidence="10">The sequence shown here is derived from an EMBL/GenBank/DDBJ whole genome shotgun (WGS) entry which is preliminary data.</text>
</comment>
<dbReference type="RefSeq" id="XP_003075118.2">
    <property type="nucleotide sequence ID" value="XM_003075070.2"/>
</dbReference>
<dbReference type="Gene3D" id="3.60.15.10">
    <property type="entry name" value="Ribonuclease Z/Hydroxyacylglutathione hydrolase-like"/>
    <property type="match status" value="1"/>
</dbReference>
<evidence type="ECO:0000256" key="1">
    <source>
        <dbReference type="ARBA" id="ARBA00001947"/>
    </source>
</evidence>
<dbReference type="CDD" id="cd07717">
    <property type="entry name" value="RNaseZ_ZiPD-like_MBL-fold"/>
    <property type="match status" value="1"/>
</dbReference>
<keyword evidence="8" id="KW-0862">Zinc</keyword>
<dbReference type="NCBIfam" id="NF000801">
    <property type="entry name" value="PRK00055.1-3"/>
    <property type="match status" value="1"/>
</dbReference>
<evidence type="ECO:0000256" key="8">
    <source>
        <dbReference type="ARBA" id="ARBA00022833"/>
    </source>
</evidence>
<protein>
    <submittedName>
        <fullName evidence="10">Beta-lactamase-like</fullName>
    </submittedName>
</protein>
<reference evidence="10 11" key="2">
    <citation type="journal article" date="2014" name="BMC Genomics">
        <title>An improved genome of the model marine alga Ostreococcus tauri unfolds by assessing Illumina de novo assemblies.</title>
        <authorList>
            <person name="Blanc-Mathieu R."/>
            <person name="Verhelst B."/>
            <person name="Derelle E."/>
            <person name="Rombauts S."/>
            <person name="Bouget F.Y."/>
            <person name="Carre I."/>
            <person name="Chateau A."/>
            <person name="Eyre-Walker A."/>
            <person name="Grimsley N."/>
            <person name="Moreau H."/>
            <person name="Piegu B."/>
            <person name="Rivals E."/>
            <person name="Schackwitz W."/>
            <person name="Van de Peer Y."/>
            <person name="Piganeau G."/>
        </authorList>
    </citation>
    <scope>NUCLEOTIDE SEQUENCE [LARGE SCALE GENOMIC DNA]</scope>
    <source>
        <strain evidence="11">OTTH 0595 / CCAP 157/2 / RCC745</strain>
    </source>
</reference>
<dbReference type="HAMAP" id="MF_01818">
    <property type="entry name" value="RNase_Z_BN"/>
    <property type="match status" value="1"/>
</dbReference>
<accession>A0A090M7K9</accession>
<dbReference type="SUPFAM" id="SSF56281">
    <property type="entry name" value="Metallo-hydrolase/oxidoreductase"/>
    <property type="match status" value="1"/>
</dbReference>
<dbReference type="OrthoDB" id="527344at2759"/>
<feature type="compositionally biased region" description="Acidic residues" evidence="9">
    <location>
        <begin position="497"/>
        <end position="524"/>
    </location>
</feature>
<sequence length="632" mass="68723">MFASTTTMFASTTTFASITARFRGRPTRANEGRTRAGTGAASFEPPSSSASAKRVAELRAALEGVLGSDEVRAMRKPELRKAYEALISRKGVEMENTEGIGGAERVEAEAKAEASSSSMRKPRTVMSSKVFDAVGVSSEEMEREVKSNFSGTELTFLGTSSGAPSFTRNVSSVALRLENEVWLFDCGEATQHQLMRSKLKYAKITKVFITHMHGDHIFGLPGLICAISGARTAYAKAHPTMGKTVQPLHIIGPPGIRQYIYSSITYSRSVLGMPLIVTELRHTARAGTPGPHVSVDPRGKIFMGEYWPDNASEPVPAFKDAGSWAKLGADGQMPVWTAFNDGTFCVRATVLRHPVPCFGYIIDEADAAGRLDPEKCRELGLPPGKEYSMLKDGHAVTGKDGRVIRPEDVIGAARPGRRLVHLGDTCDSSAIVALAQGADTLVHESTFSSDKYHEALFKGHSTARMAGDFARQVHARSLILTHFSNRYAGGVNRANSDSDDLGVDVDDGEDDTEDMAPPDGSEGENIELHHMHVDRLVEEAAEAKGDSRVIAASDFFVFNIARRETFDDFDRCKGNREHLFEGEQRTLPDTVIADDSGLDGGRSRHTDRSAARSTSRTRRPVAGRAHARDEKY</sequence>
<evidence type="ECO:0000256" key="3">
    <source>
        <dbReference type="ARBA" id="ARBA00022694"/>
    </source>
</evidence>